<evidence type="ECO:0000256" key="1">
    <source>
        <dbReference type="SAM" id="Phobius"/>
    </source>
</evidence>
<feature type="transmembrane region" description="Helical" evidence="1">
    <location>
        <begin position="46"/>
        <end position="64"/>
    </location>
</feature>
<organism evidence="2 3">
    <name type="scientific">Shewanella subflava</name>
    <dbReference type="NCBI Taxonomy" id="2986476"/>
    <lineage>
        <taxon>Bacteria</taxon>
        <taxon>Pseudomonadati</taxon>
        <taxon>Pseudomonadota</taxon>
        <taxon>Gammaproteobacteria</taxon>
        <taxon>Alteromonadales</taxon>
        <taxon>Shewanellaceae</taxon>
        <taxon>Shewanella</taxon>
    </lineage>
</organism>
<evidence type="ECO:0000313" key="2">
    <source>
        <dbReference type="EMBL" id="MCW3171823.1"/>
    </source>
</evidence>
<feature type="transmembrane region" description="Helical" evidence="1">
    <location>
        <begin position="20"/>
        <end position="39"/>
    </location>
</feature>
<keyword evidence="3" id="KW-1185">Reference proteome</keyword>
<dbReference type="RefSeq" id="WP_264725361.1">
    <property type="nucleotide sequence ID" value="NZ_JAPDMX010000007.1"/>
</dbReference>
<reference evidence="2" key="1">
    <citation type="submission" date="2022-10" db="EMBL/GenBank/DDBJ databases">
        <title>Shewanella flava sp. nov, isolated from the estuary of the Fenhe River into the Yellow River.</title>
        <authorList>
            <person name="Li Y."/>
        </authorList>
    </citation>
    <scope>NUCLEOTIDE SEQUENCE</scope>
    <source>
        <strain evidence="2">FYR11-62</strain>
    </source>
</reference>
<evidence type="ECO:0000313" key="3">
    <source>
        <dbReference type="Proteomes" id="UP001163714"/>
    </source>
</evidence>
<accession>A0ABT3I752</accession>
<sequence length="82" mass="9065">MSESKSNAQPAHFASDVSTLFASGLSAYLMSGIALPYVYLIDSFDIVKVLASAGVFCLLFYPFSQFFRWLYSDSKTDIKSDS</sequence>
<dbReference type="Proteomes" id="UP001163714">
    <property type="component" value="Unassembled WGS sequence"/>
</dbReference>
<keyword evidence="1" id="KW-1133">Transmembrane helix</keyword>
<keyword evidence="1" id="KW-0472">Membrane</keyword>
<dbReference type="EMBL" id="JAPDMX010000007">
    <property type="protein sequence ID" value="MCW3171823.1"/>
    <property type="molecule type" value="Genomic_DNA"/>
</dbReference>
<keyword evidence="1" id="KW-0812">Transmembrane</keyword>
<protein>
    <submittedName>
        <fullName evidence="2">Uncharacterized protein</fullName>
    </submittedName>
</protein>
<comment type="caution">
    <text evidence="2">The sequence shown here is derived from an EMBL/GenBank/DDBJ whole genome shotgun (WGS) entry which is preliminary data.</text>
</comment>
<gene>
    <name evidence="2" type="ORF">OHT75_04960</name>
</gene>
<name>A0ABT3I752_9GAMM</name>
<proteinExistence type="predicted"/>